<keyword evidence="5" id="KW-1185">Reference proteome</keyword>
<evidence type="ECO:0000259" key="3">
    <source>
        <dbReference type="PROSITE" id="PS51035"/>
    </source>
</evidence>
<gene>
    <name evidence="4" type="ORF">KLDO_g2248</name>
</gene>
<dbReference type="Gene3D" id="1.20.58.120">
    <property type="entry name" value="BAG domain"/>
    <property type="match status" value="1"/>
</dbReference>
<dbReference type="GO" id="GO:0051087">
    <property type="term" value="F:protein-folding chaperone binding"/>
    <property type="evidence" value="ECO:0007669"/>
    <property type="project" value="InterPro"/>
</dbReference>
<keyword evidence="2" id="KW-1133">Transmembrane helix</keyword>
<protein>
    <submittedName>
        <fullName evidence="4">WGS project CCBQ000000000 data, contig 00102</fullName>
    </submittedName>
</protein>
<dbReference type="InterPro" id="IPR003103">
    <property type="entry name" value="BAG_domain"/>
</dbReference>
<evidence type="ECO:0000313" key="4">
    <source>
        <dbReference type="EMBL" id="CDO93962.1"/>
    </source>
</evidence>
<evidence type="ECO:0000313" key="5">
    <source>
        <dbReference type="Proteomes" id="UP000031516"/>
    </source>
</evidence>
<dbReference type="PROSITE" id="PS51035">
    <property type="entry name" value="BAG"/>
    <property type="match status" value="1"/>
</dbReference>
<dbReference type="InterPro" id="IPR036533">
    <property type="entry name" value="BAG_dom_sf"/>
</dbReference>
<feature type="domain" description="BAG" evidence="3">
    <location>
        <begin position="86"/>
        <end position="175"/>
    </location>
</feature>
<keyword evidence="2" id="KW-0812">Transmembrane</keyword>
<dbReference type="Proteomes" id="UP000031516">
    <property type="component" value="Unassembled WGS sequence"/>
</dbReference>
<dbReference type="OrthoDB" id="417450at2759"/>
<evidence type="ECO:0000256" key="1">
    <source>
        <dbReference type="SAM" id="MobiDB-lite"/>
    </source>
</evidence>
<feature type="compositionally biased region" description="Basic residues" evidence="1">
    <location>
        <begin position="55"/>
        <end position="69"/>
    </location>
</feature>
<dbReference type="Pfam" id="PF02179">
    <property type="entry name" value="BAG"/>
    <property type="match status" value="1"/>
</dbReference>
<keyword evidence="2" id="KW-0472">Membrane</keyword>
<dbReference type="EMBL" id="CCBQ010000027">
    <property type="protein sequence ID" value="CDO93962.1"/>
    <property type="molecule type" value="Genomic_DNA"/>
</dbReference>
<feature type="compositionally biased region" description="Basic and acidic residues" evidence="1">
    <location>
        <begin position="70"/>
        <end position="81"/>
    </location>
</feature>
<dbReference type="SMART" id="SM00264">
    <property type="entry name" value="BAG"/>
    <property type="match status" value="1"/>
</dbReference>
<evidence type="ECO:0000256" key="2">
    <source>
        <dbReference type="SAM" id="Phobius"/>
    </source>
</evidence>
<dbReference type="AlphaFoldDB" id="A0A0A8L4Y2"/>
<feature type="transmembrane region" description="Helical" evidence="2">
    <location>
        <begin position="35"/>
        <end position="55"/>
    </location>
</feature>
<proteinExistence type="predicted"/>
<name>A0A0A8L4Y2_9SACH</name>
<reference evidence="4 5" key="1">
    <citation type="submission" date="2014-03" db="EMBL/GenBank/DDBJ databases">
        <title>The genome of Kluyveromyces dobzhanskii.</title>
        <authorList>
            <person name="Nystedt B."/>
            <person name="Astrom S."/>
        </authorList>
    </citation>
    <scope>NUCLEOTIDE SEQUENCE [LARGE SCALE GENOMIC DNA]</scope>
    <source>
        <strain evidence="4 5">CBS 2104</strain>
    </source>
</reference>
<dbReference type="SUPFAM" id="SSF63491">
    <property type="entry name" value="BAG domain"/>
    <property type="match status" value="1"/>
</dbReference>
<feature type="region of interest" description="Disordered" evidence="1">
    <location>
        <begin position="49"/>
        <end position="81"/>
    </location>
</feature>
<accession>A0A0A8L4Y2</accession>
<sequence>MDKLEEYAKAYLAEFRGIRTLEDAYQSMTVRVSGIMLVTALVLWFSSSGSGTAGSKKKSKKARKRKHGDKKSEKELEKEKLKKMSEEETIQYVVDKFTNEYEEGLTKLLDSYDAASETMQYQRNFYNEMLLHLLLDLDGVELANLEGERKEQVRLQRKAAIKKIQLELKKLDKLS</sequence>
<comment type="caution">
    <text evidence="4">The sequence shown here is derived from an EMBL/GenBank/DDBJ whole genome shotgun (WGS) entry which is preliminary data.</text>
</comment>
<organism evidence="4 5">
    <name type="scientific">Kluyveromyces dobzhanskii CBS 2104</name>
    <dbReference type="NCBI Taxonomy" id="1427455"/>
    <lineage>
        <taxon>Eukaryota</taxon>
        <taxon>Fungi</taxon>
        <taxon>Dikarya</taxon>
        <taxon>Ascomycota</taxon>
        <taxon>Saccharomycotina</taxon>
        <taxon>Saccharomycetes</taxon>
        <taxon>Saccharomycetales</taxon>
        <taxon>Saccharomycetaceae</taxon>
        <taxon>Kluyveromyces</taxon>
    </lineage>
</organism>